<dbReference type="PROSITE" id="PS50887">
    <property type="entry name" value="GGDEF"/>
    <property type="match status" value="1"/>
</dbReference>
<proteinExistence type="predicted"/>
<comment type="caution">
    <text evidence="4">The sequence shown here is derived from an EMBL/GenBank/DDBJ whole genome shotgun (WGS) entry which is preliminary data.</text>
</comment>
<evidence type="ECO:0000259" key="3">
    <source>
        <dbReference type="PROSITE" id="PS50887"/>
    </source>
</evidence>
<dbReference type="GO" id="GO:0052621">
    <property type="term" value="F:diguanylate cyclase activity"/>
    <property type="evidence" value="ECO:0007669"/>
    <property type="project" value="UniProtKB-EC"/>
</dbReference>
<dbReference type="EC" id="2.7.7.65" evidence="4"/>
<dbReference type="Pfam" id="PF00990">
    <property type="entry name" value="GGDEF"/>
    <property type="match status" value="1"/>
</dbReference>
<protein>
    <submittedName>
        <fullName evidence="4">Diguanylate cyclase</fullName>
        <ecNumber evidence="4">2.7.7.65</ecNumber>
    </submittedName>
</protein>
<reference evidence="4 5" key="1">
    <citation type="submission" date="2021-08" db="EMBL/GenBank/DDBJ databases">
        <title>Helicobacter spp. isolated from feces of Anatolian Ground Squirrel (Spermophilus xanthoprymnus) in Turkey.</title>
        <authorList>
            <person name="Aydin F."/>
            <person name="Abay S."/>
            <person name="Kayman T."/>
            <person name="Karakaya E."/>
            <person name="Saticioglu I.B."/>
        </authorList>
    </citation>
    <scope>NUCLEOTIDE SEQUENCE [LARGE SCALE GENOMIC DNA]</scope>
    <source>
        <strain evidence="4 5">Faydin-H70</strain>
    </source>
</reference>
<accession>A0ABS7JP71</accession>
<keyword evidence="5" id="KW-1185">Reference proteome</keyword>
<dbReference type="InterPro" id="IPR043128">
    <property type="entry name" value="Rev_trsase/Diguanyl_cyclase"/>
</dbReference>
<dbReference type="SMART" id="SM00267">
    <property type="entry name" value="GGDEF"/>
    <property type="match status" value="1"/>
</dbReference>
<dbReference type="InterPro" id="IPR000160">
    <property type="entry name" value="GGDEF_dom"/>
</dbReference>
<dbReference type="EMBL" id="JAIGYQ010000009">
    <property type="protein sequence ID" value="MBX7491191.1"/>
    <property type="molecule type" value="Genomic_DNA"/>
</dbReference>
<keyword evidence="4" id="KW-0808">Transferase</keyword>
<evidence type="ECO:0000256" key="1">
    <source>
        <dbReference type="SAM" id="Coils"/>
    </source>
</evidence>
<dbReference type="Proteomes" id="UP000700059">
    <property type="component" value="Unassembled WGS sequence"/>
</dbReference>
<evidence type="ECO:0000313" key="4">
    <source>
        <dbReference type="EMBL" id="MBX7491191.1"/>
    </source>
</evidence>
<name>A0ABS7JP71_9HELI</name>
<sequence length="367" mass="40473">MKDDFGSLDGLQSFEAGGVEESGAGSESSFSSFGTDSAPSSVAPTQNKESNAGANTLEEYGLQIVQELQANGVLPTPYNYRIYFEKLLENKPQQFKDEAFQYVEVHQRPEEKQAALESKVFKAQSYMTNTLHQVGALLKNLRLLQDILKKHEKEVETTTNAIALQNIITVFQKELDKLSEVAGHQLQDIKAMHEKTLASIGGISDEVICNSVYGIYNKRFLEKRVLAEADSVNMGGYKSSLLLVRVSKSLQNRITSDKTAAAVNRSLSKILQKVANRSDIVAYYEAGIFGILLSHSDKDSAKRFANRLIERVVGTNIIVSDEEISLSVCTGIVEINEFSKQKEIIKNGLDALKKASNGNISFVVYGD</sequence>
<evidence type="ECO:0000256" key="2">
    <source>
        <dbReference type="SAM" id="MobiDB-lite"/>
    </source>
</evidence>
<keyword evidence="1" id="KW-0175">Coiled coil</keyword>
<dbReference type="InterPro" id="IPR029787">
    <property type="entry name" value="Nucleotide_cyclase"/>
</dbReference>
<keyword evidence="4" id="KW-0548">Nucleotidyltransferase</keyword>
<gene>
    <name evidence="4" type="ORF">K4G57_06930</name>
</gene>
<dbReference type="RefSeq" id="WP_221532453.1">
    <property type="nucleotide sequence ID" value="NZ_JAIGYP010000009.1"/>
</dbReference>
<feature type="domain" description="GGDEF" evidence="3">
    <location>
        <begin position="237"/>
        <end position="367"/>
    </location>
</feature>
<feature type="compositionally biased region" description="Low complexity" evidence="2">
    <location>
        <begin position="13"/>
        <end position="41"/>
    </location>
</feature>
<feature type="coiled-coil region" evidence="1">
    <location>
        <begin position="134"/>
        <end position="161"/>
    </location>
</feature>
<feature type="region of interest" description="Disordered" evidence="2">
    <location>
        <begin position="1"/>
        <end position="50"/>
    </location>
</feature>
<organism evidence="4 5">
    <name type="scientific">Helicobacter turcicus</name>
    <dbReference type="NCBI Taxonomy" id="2867412"/>
    <lineage>
        <taxon>Bacteria</taxon>
        <taxon>Pseudomonadati</taxon>
        <taxon>Campylobacterota</taxon>
        <taxon>Epsilonproteobacteria</taxon>
        <taxon>Campylobacterales</taxon>
        <taxon>Helicobacteraceae</taxon>
        <taxon>Helicobacter</taxon>
    </lineage>
</organism>
<dbReference type="SUPFAM" id="SSF55073">
    <property type="entry name" value="Nucleotide cyclase"/>
    <property type="match status" value="1"/>
</dbReference>
<evidence type="ECO:0000313" key="5">
    <source>
        <dbReference type="Proteomes" id="UP000700059"/>
    </source>
</evidence>
<dbReference type="Gene3D" id="3.30.70.270">
    <property type="match status" value="1"/>
</dbReference>